<accession>A0A9X0A9X4</accession>
<comment type="caution">
    <text evidence="1">The sequence shown here is derived from an EMBL/GenBank/DDBJ whole genome shotgun (WGS) entry which is preliminary data.</text>
</comment>
<dbReference type="AlphaFoldDB" id="A0A9X0A9X4"/>
<evidence type="ECO:0000313" key="2">
    <source>
        <dbReference type="Proteomes" id="UP001152300"/>
    </source>
</evidence>
<dbReference type="Proteomes" id="UP001152300">
    <property type="component" value="Unassembled WGS sequence"/>
</dbReference>
<protein>
    <submittedName>
        <fullName evidence="1">Uncharacterized protein</fullName>
    </submittedName>
</protein>
<dbReference type="EMBL" id="JAPEIS010000015">
    <property type="protein sequence ID" value="KAJ8058737.1"/>
    <property type="molecule type" value="Genomic_DNA"/>
</dbReference>
<proteinExistence type="predicted"/>
<evidence type="ECO:0000313" key="1">
    <source>
        <dbReference type="EMBL" id="KAJ8058737.1"/>
    </source>
</evidence>
<keyword evidence="2" id="KW-1185">Reference proteome</keyword>
<name>A0A9X0A9X4_9HELO</name>
<organism evidence="1 2">
    <name type="scientific">Sclerotinia nivalis</name>
    <dbReference type="NCBI Taxonomy" id="352851"/>
    <lineage>
        <taxon>Eukaryota</taxon>
        <taxon>Fungi</taxon>
        <taxon>Dikarya</taxon>
        <taxon>Ascomycota</taxon>
        <taxon>Pezizomycotina</taxon>
        <taxon>Leotiomycetes</taxon>
        <taxon>Helotiales</taxon>
        <taxon>Sclerotiniaceae</taxon>
        <taxon>Sclerotinia</taxon>
    </lineage>
</organism>
<sequence length="122" mass="14270">MQLRICPLCFYPFHSFDFILTIDTPRAKLTKEMSLVRRRMGLYGVVIRAFHPSHYMAPFLLITWGGTNTTGKSFPSASSPKFTVSSLLLEYVLRFSRWLLGLGLIFSSEKREMKWLRSDRWD</sequence>
<reference evidence="1" key="1">
    <citation type="submission" date="2022-11" db="EMBL/GenBank/DDBJ databases">
        <title>Genome Resource of Sclerotinia nivalis Strain SnTB1, a Plant Pathogen Isolated from American Ginseng.</title>
        <authorList>
            <person name="Fan S."/>
        </authorList>
    </citation>
    <scope>NUCLEOTIDE SEQUENCE</scope>
    <source>
        <strain evidence="1">SnTB1</strain>
    </source>
</reference>
<gene>
    <name evidence="1" type="ORF">OCU04_011728</name>
</gene>